<feature type="region of interest" description="Disordered" evidence="1">
    <location>
        <begin position="1"/>
        <end position="61"/>
    </location>
</feature>
<gene>
    <name evidence="2" type="ORF">O181_099496</name>
</gene>
<comment type="caution">
    <text evidence="2">The sequence shown here is derived from an EMBL/GenBank/DDBJ whole genome shotgun (WGS) entry which is preliminary data.</text>
</comment>
<organism evidence="2 3">
    <name type="scientific">Austropuccinia psidii MF-1</name>
    <dbReference type="NCBI Taxonomy" id="1389203"/>
    <lineage>
        <taxon>Eukaryota</taxon>
        <taxon>Fungi</taxon>
        <taxon>Dikarya</taxon>
        <taxon>Basidiomycota</taxon>
        <taxon>Pucciniomycotina</taxon>
        <taxon>Pucciniomycetes</taxon>
        <taxon>Pucciniales</taxon>
        <taxon>Sphaerophragmiaceae</taxon>
        <taxon>Austropuccinia</taxon>
    </lineage>
</organism>
<reference evidence="2" key="1">
    <citation type="submission" date="2021-03" db="EMBL/GenBank/DDBJ databases">
        <title>Draft genome sequence of rust myrtle Austropuccinia psidii MF-1, a brazilian biotype.</title>
        <authorList>
            <person name="Quecine M.C."/>
            <person name="Pachon D.M.R."/>
            <person name="Bonatelli M.L."/>
            <person name="Correr F.H."/>
            <person name="Franceschini L.M."/>
            <person name="Leite T.F."/>
            <person name="Margarido G.R.A."/>
            <person name="Almeida C.A."/>
            <person name="Ferrarezi J.A."/>
            <person name="Labate C.A."/>
        </authorList>
    </citation>
    <scope>NUCLEOTIDE SEQUENCE</scope>
    <source>
        <strain evidence="2">MF-1</strain>
    </source>
</reference>
<protein>
    <submittedName>
        <fullName evidence="2">Uncharacterized protein</fullName>
    </submittedName>
</protein>
<dbReference type="Proteomes" id="UP000765509">
    <property type="component" value="Unassembled WGS sequence"/>
</dbReference>
<evidence type="ECO:0000313" key="2">
    <source>
        <dbReference type="EMBL" id="MBW0559781.1"/>
    </source>
</evidence>
<proteinExistence type="predicted"/>
<evidence type="ECO:0000313" key="3">
    <source>
        <dbReference type="Proteomes" id="UP000765509"/>
    </source>
</evidence>
<dbReference type="EMBL" id="AVOT02068598">
    <property type="protein sequence ID" value="MBW0559781.1"/>
    <property type="molecule type" value="Genomic_DNA"/>
</dbReference>
<evidence type="ECO:0000256" key="1">
    <source>
        <dbReference type="SAM" id="MobiDB-lite"/>
    </source>
</evidence>
<keyword evidence="3" id="KW-1185">Reference proteome</keyword>
<dbReference type="AlphaFoldDB" id="A0A9Q3JCX9"/>
<name>A0A9Q3JCX9_9BASI</name>
<accession>A0A9Q3JCX9</accession>
<feature type="compositionally biased region" description="Basic residues" evidence="1">
    <location>
        <begin position="38"/>
        <end position="61"/>
    </location>
</feature>
<sequence>MHRPEELDITPALEKEGPVAYTSSKTAPEVFKDNPKGPQKKHTGPKNHHRKGKGKANWHRHFPQEYMIPKLEASAVDSVF</sequence>